<dbReference type="EMBL" id="DXEV01000200">
    <property type="protein sequence ID" value="HIX57809.1"/>
    <property type="molecule type" value="Genomic_DNA"/>
</dbReference>
<dbReference type="GO" id="GO:0004803">
    <property type="term" value="F:transposase activity"/>
    <property type="evidence" value="ECO:0007669"/>
    <property type="project" value="InterPro"/>
</dbReference>
<dbReference type="GO" id="GO:0003677">
    <property type="term" value="F:DNA binding"/>
    <property type="evidence" value="ECO:0007669"/>
    <property type="project" value="InterPro"/>
</dbReference>
<evidence type="ECO:0000313" key="3">
    <source>
        <dbReference type="Proteomes" id="UP000886829"/>
    </source>
</evidence>
<reference evidence="2" key="1">
    <citation type="journal article" date="2021" name="PeerJ">
        <title>Extensive microbial diversity within the chicken gut microbiome revealed by metagenomics and culture.</title>
        <authorList>
            <person name="Gilroy R."/>
            <person name="Ravi A."/>
            <person name="Getino M."/>
            <person name="Pursley I."/>
            <person name="Horton D.L."/>
            <person name="Alikhan N.F."/>
            <person name="Baker D."/>
            <person name="Gharbi K."/>
            <person name="Hall N."/>
            <person name="Watson M."/>
            <person name="Adriaenssens E.M."/>
            <person name="Foster-Nyarko E."/>
            <person name="Jarju S."/>
            <person name="Secka A."/>
            <person name="Antonio M."/>
            <person name="Oren A."/>
            <person name="Chaudhuri R.R."/>
            <person name="La Ragione R."/>
            <person name="Hildebrand F."/>
            <person name="Pallen M.J."/>
        </authorList>
    </citation>
    <scope>NUCLEOTIDE SEQUENCE</scope>
    <source>
        <strain evidence="2">USASDec5-558</strain>
    </source>
</reference>
<dbReference type="Proteomes" id="UP000886829">
    <property type="component" value="Unassembled WGS sequence"/>
</dbReference>
<dbReference type="SUPFAM" id="SSF143422">
    <property type="entry name" value="Transposase IS200-like"/>
    <property type="match status" value="1"/>
</dbReference>
<dbReference type="PANTHER" id="PTHR33360:SF2">
    <property type="entry name" value="TRANSPOSASE FOR INSERTION SEQUENCE ELEMENT IS200"/>
    <property type="match status" value="1"/>
</dbReference>
<evidence type="ECO:0000313" key="2">
    <source>
        <dbReference type="EMBL" id="HIX57809.1"/>
    </source>
</evidence>
<organism evidence="2 3">
    <name type="scientific">Candidatus Anaerobiospirillum pullistercoris</name>
    <dbReference type="NCBI Taxonomy" id="2838452"/>
    <lineage>
        <taxon>Bacteria</taxon>
        <taxon>Pseudomonadati</taxon>
        <taxon>Pseudomonadota</taxon>
        <taxon>Gammaproteobacteria</taxon>
        <taxon>Aeromonadales</taxon>
        <taxon>Succinivibrionaceae</taxon>
        <taxon>Anaerobiospirillum</taxon>
    </lineage>
</organism>
<protein>
    <submittedName>
        <fullName evidence="2">IS200/IS605 family transposase</fullName>
    </submittedName>
</protein>
<dbReference type="PANTHER" id="PTHR33360">
    <property type="entry name" value="TRANSPOSASE FOR INSERTION SEQUENCE ELEMENT IS200"/>
    <property type="match status" value="1"/>
</dbReference>
<reference evidence="2" key="2">
    <citation type="submission" date="2021-04" db="EMBL/GenBank/DDBJ databases">
        <authorList>
            <person name="Gilroy R."/>
        </authorList>
    </citation>
    <scope>NUCLEOTIDE SEQUENCE</scope>
    <source>
        <strain evidence="2">USASDec5-558</strain>
    </source>
</reference>
<name>A0A9D1WER0_9GAMM</name>
<evidence type="ECO:0000259" key="1">
    <source>
        <dbReference type="SMART" id="SM01321"/>
    </source>
</evidence>
<feature type="domain" description="Transposase IS200-like" evidence="1">
    <location>
        <begin position="10"/>
        <end position="131"/>
    </location>
</feature>
<dbReference type="NCBIfam" id="NF033573">
    <property type="entry name" value="transpos_IS200"/>
    <property type="match status" value="1"/>
</dbReference>
<gene>
    <name evidence="2" type="primary">tnpA</name>
    <name evidence="2" type="ORF">H9850_10125</name>
</gene>
<dbReference type="GO" id="GO:0006313">
    <property type="term" value="P:DNA transposition"/>
    <property type="evidence" value="ECO:0007669"/>
    <property type="project" value="InterPro"/>
</dbReference>
<dbReference type="InterPro" id="IPR002686">
    <property type="entry name" value="Transposase_17"/>
</dbReference>
<dbReference type="AlphaFoldDB" id="A0A9D1WER0"/>
<accession>A0A9D1WER0</accession>
<dbReference type="SMART" id="SM01321">
    <property type="entry name" value="Y1_Tnp"/>
    <property type="match status" value="1"/>
</dbReference>
<dbReference type="Gene3D" id="3.30.70.1290">
    <property type="entry name" value="Transposase IS200-like"/>
    <property type="match status" value="1"/>
</dbReference>
<dbReference type="Pfam" id="PF01797">
    <property type="entry name" value="Y1_Tnp"/>
    <property type="match status" value="1"/>
</dbReference>
<comment type="caution">
    <text evidence="2">The sequence shown here is derived from an EMBL/GenBank/DDBJ whole genome shotgun (WGS) entry which is preliminary data.</text>
</comment>
<proteinExistence type="predicted"/>
<sequence length="135" mass="15738">MKLNTSAHSVYNLKAHIILVVAYRRKALTSQILVRLEKVFQEVCFHYNATLLEFSGESDHVHLLVEYSPTMRLSDLIRVLKSVSSQRIRAEFYAEIKHLLLGQRFWTRSYCVISVGDGANTEVIERYIRNQNRPK</sequence>
<dbReference type="InterPro" id="IPR036515">
    <property type="entry name" value="Transposase_17_sf"/>
</dbReference>